<dbReference type="AlphaFoldDB" id="A0A3L6ESN4"/>
<evidence type="ECO:0000256" key="4">
    <source>
        <dbReference type="ARBA" id="ARBA00023326"/>
    </source>
</evidence>
<proteinExistence type="inferred from homology"/>
<reference evidence="6" key="1">
    <citation type="journal article" date="2018" name="Nat. Genet.">
        <title>Extensive intraspecific gene order and gene structural variations between Mo17 and other maize genomes.</title>
        <authorList>
            <person name="Sun S."/>
            <person name="Zhou Y."/>
            <person name="Chen J."/>
            <person name="Shi J."/>
            <person name="Zhao H."/>
            <person name="Zhao H."/>
            <person name="Song W."/>
            <person name="Zhang M."/>
            <person name="Cui Y."/>
            <person name="Dong X."/>
            <person name="Liu H."/>
            <person name="Ma X."/>
            <person name="Jiao Y."/>
            <person name="Wang B."/>
            <person name="Wei X."/>
            <person name="Stein J.C."/>
            <person name="Glaubitz J.C."/>
            <person name="Lu F."/>
            <person name="Yu G."/>
            <person name="Liang C."/>
            <person name="Fengler K."/>
            <person name="Li B."/>
            <person name="Rafalski A."/>
            <person name="Schnable P.S."/>
            <person name="Ware D.H."/>
            <person name="Buckler E.S."/>
            <person name="Lai J."/>
        </authorList>
    </citation>
    <scope>NUCLEOTIDE SEQUENCE [LARGE SCALE GENOMIC DNA]</scope>
    <source>
        <tissue evidence="6">Seedling</tissue>
    </source>
</reference>
<dbReference type="Gene3D" id="3.20.20.80">
    <property type="entry name" value="Glycosidases"/>
    <property type="match status" value="1"/>
</dbReference>
<dbReference type="EMBL" id="NCVQ01000006">
    <property type="protein sequence ID" value="PWZ23668.1"/>
    <property type="molecule type" value="Genomic_DNA"/>
</dbReference>
<gene>
    <name evidence="6" type="primary">rsgI6_8</name>
    <name evidence="6" type="ORF">Zm00014a_036634</name>
</gene>
<evidence type="ECO:0000259" key="5">
    <source>
        <dbReference type="PROSITE" id="PS51760"/>
    </source>
</evidence>
<keyword evidence="4" id="KW-0624">Polysaccharide degradation</keyword>
<dbReference type="InterPro" id="IPR017853">
    <property type="entry name" value="GH"/>
</dbReference>
<evidence type="ECO:0000256" key="2">
    <source>
        <dbReference type="ARBA" id="ARBA00022801"/>
    </source>
</evidence>
<dbReference type="PANTHER" id="PTHR31490">
    <property type="entry name" value="GLYCOSYL HYDROLASE"/>
    <property type="match status" value="1"/>
</dbReference>
<dbReference type="InterPro" id="IPR001000">
    <property type="entry name" value="GH10_dom"/>
</dbReference>
<dbReference type="SMART" id="SM00633">
    <property type="entry name" value="Glyco_10"/>
    <property type="match status" value="1"/>
</dbReference>
<dbReference type="Pfam" id="PF00331">
    <property type="entry name" value="Glyco_hydro_10"/>
    <property type="match status" value="1"/>
</dbReference>
<dbReference type="Proteomes" id="UP000251960">
    <property type="component" value="Chromosome 5"/>
</dbReference>
<organism evidence="6">
    <name type="scientific">Zea mays</name>
    <name type="common">Maize</name>
    <dbReference type="NCBI Taxonomy" id="4577"/>
    <lineage>
        <taxon>Eukaryota</taxon>
        <taxon>Viridiplantae</taxon>
        <taxon>Streptophyta</taxon>
        <taxon>Embryophyta</taxon>
        <taxon>Tracheophyta</taxon>
        <taxon>Spermatophyta</taxon>
        <taxon>Magnoliopsida</taxon>
        <taxon>Liliopsida</taxon>
        <taxon>Poales</taxon>
        <taxon>Poaceae</taxon>
        <taxon>PACMAD clade</taxon>
        <taxon>Panicoideae</taxon>
        <taxon>Andropogonodae</taxon>
        <taxon>Andropogoneae</taxon>
        <taxon>Tripsacinae</taxon>
        <taxon>Zea</taxon>
    </lineage>
</organism>
<accession>A0A3L6ESN4</accession>
<evidence type="ECO:0000256" key="3">
    <source>
        <dbReference type="ARBA" id="ARBA00023277"/>
    </source>
</evidence>
<evidence type="ECO:0000256" key="1">
    <source>
        <dbReference type="ARBA" id="ARBA00007495"/>
    </source>
</evidence>
<dbReference type="ExpressionAtlas" id="A0A3L6ESN4">
    <property type="expression patterns" value="baseline and differential"/>
</dbReference>
<dbReference type="GO" id="GO:0000272">
    <property type="term" value="P:polysaccharide catabolic process"/>
    <property type="evidence" value="ECO:0007669"/>
    <property type="project" value="UniProtKB-KW"/>
</dbReference>
<dbReference type="InterPro" id="IPR044846">
    <property type="entry name" value="GH10"/>
</dbReference>
<keyword evidence="3" id="KW-0119">Carbohydrate metabolism</keyword>
<feature type="domain" description="GH10" evidence="5">
    <location>
        <begin position="271"/>
        <end position="569"/>
    </location>
</feature>
<dbReference type="PANTHER" id="PTHR31490:SF66">
    <property type="entry name" value="GH10 DOMAIN-CONTAINING PROTEIN"/>
    <property type="match status" value="1"/>
</dbReference>
<sequence length="628" mass="68223">MMICDGRRLPLNTAASSGPVSSQQVRRANKFPLHPNTKLLRRPSLPTTMACSPHHQGDVVFEANAIGWAPSGARTALSLRHERDPARLPAAAVGGERTPSSGRYVLAAGRGGEEDGLRQAIPPGALRPRVTYRVAGWASVAVAAEEEEEEEGARQQYRHHPVRVSIRVDDGVVVECGAVACSAASDSDSGSAAAGCSRWAEIKGAFRLRECPRSAAVHVHGAPAGVDVKVMDLRIVATDPKARFGYLKDKTDKVRKRDVVVKLSGAAAGASVRVVQLDSAFPIGSCINGTVIQDPAFVDFFTSHMDWAVFENELKWYWTEAERGQLNYADADRLLDFCDRAGKPVRGHCIFWAVDGEVQQWVKDIGRDDPDQLMAAVRDRLGGLLGRYAGRFPHYDVNNEMLHGRFFRDRLGDGVAALMFREAARLDPAAALFVNDYNVECGGRGDPAATPERYVDLVRALQRGGARVGGVGMQGHVTHPVGEVICDALDTVYAATGLPVWFTEVDVSEPDDALRADDLEVVLREAFAHPAVQGVVLWGFMQGHMWRQDAALVNADGTVNDAGQRFIDLRSEWMSDARGRLDADGQFSFRGFHGTYVLQVTTATGKTLKAFTVDKGDTPLVLDMDTIA</sequence>
<dbReference type="PROSITE" id="PS51760">
    <property type="entry name" value="GH10_2"/>
    <property type="match status" value="1"/>
</dbReference>
<dbReference type="GO" id="GO:0031176">
    <property type="term" value="F:endo-1,4-beta-xylanase activity"/>
    <property type="evidence" value="ECO:0007669"/>
    <property type="project" value="UniProtKB-ARBA"/>
</dbReference>
<evidence type="ECO:0000313" key="6">
    <source>
        <dbReference type="EMBL" id="PWZ23668.1"/>
    </source>
</evidence>
<protein>
    <submittedName>
        <fullName evidence="6">Anti-sigma-I factor RsgI6</fullName>
    </submittedName>
</protein>
<name>A0A3L6ESN4_MAIZE</name>
<dbReference type="SUPFAM" id="SSF51445">
    <property type="entry name" value="(Trans)glycosidases"/>
    <property type="match status" value="1"/>
</dbReference>
<keyword evidence="2" id="KW-0378">Hydrolase</keyword>
<comment type="similarity">
    <text evidence="1">Belongs to the glycosyl hydrolase 10 (cellulase F) family.</text>
</comment>
<comment type="caution">
    <text evidence="6">The sequence shown here is derived from an EMBL/GenBank/DDBJ whole genome shotgun (WGS) entry which is preliminary data.</text>
</comment>